<keyword evidence="6" id="KW-0686">Riboflavin biosynthesis</keyword>
<evidence type="ECO:0000256" key="10">
    <source>
        <dbReference type="ARBA" id="ARBA00031630"/>
    </source>
</evidence>
<dbReference type="OrthoDB" id="5432at2759"/>
<reference evidence="14 15" key="1">
    <citation type="submission" date="2017-06" db="EMBL/GenBank/DDBJ databases">
        <title>Global population genomics of the pathogenic fungus Cryptococcus neoformans var. grubii.</title>
        <authorList>
            <person name="Cuomo C."/>
            <person name="Litvintseva A."/>
            <person name="Chen Y."/>
            <person name="Young S."/>
            <person name="Zeng Q."/>
            <person name="Chapman S."/>
            <person name="Gujja S."/>
            <person name="Saif S."/>
            <person name="Birren B."/>
        </authorList>
    </citation>
    <scope>NUCLEOTIDE SEQUENCE [LARGE SCALE GENOMIC DNA]</scope>
    <source>
        <strain evidence="14 15">Tu259-1</strain>
    </source>
</reference>
<evidence type="ECO:0000256" key="8">
    <source>
        <dbReference type="ARBA" id="ARBA00023002"/>
    </source>
</evidence>
<evidence type="ECO:0000256" key="12">
    <source>
        <dbReference type="ARBA" id="ARBA00049020"/>
    </source>
</evidence>
<protein>
    <recommendedName>
        <fullName evidence="5">2,5-diamino-6-ribosylamino-4(3H)-pyrimidinone 5'-phosphate reductase</fullName>
        <ecNumber evidence="4">1.1.1.302</ecNumber>
    </recommendedName>
    <alternativeName>
        <fullName evidence="10">2,5-diamino-6-(5-phospho-D-ribosylamino)pyrimidin-4(3H)-one reductase</fullName>
    </alternativeName>
    <alternativeName>
        <fullName evidence="9">2,5-diamino-6-ribitylamino-4(3H)-pyrimidinone 5'-phosphate synthase</fullName>
    </alternativeName>
</protein>
<dbReference type="InterPro" id="IPR050765">
    <property type="entry name" value="Riboflavin_Biosynth_HTPR"/>
</dbReference>
<evidence type="ECO:0000313" key="14">
    <source>
        <dbReference type="EMBL" id="OXG29005.1"/>
    </source>
</evidence>
<name>A0A854QLQ3_CRYNE</name>
<evidence type="ECO:0000313" key="15">
    <source>
        <dbReference type="Proteomes" id="UP000199727"/>
    </source>
</evidence>
<evidence type="ECO:0000256" key="5">
    <source>
        <dbReference type="ARBA" id="ARBA00015035"/>
    </source>
</evidence>
<dbReference type="Proteomes" id="UP000199727">
    <property type="component" value="Unassembled WGS sequence"/>
</dbReference>
<dbReference type="SUPFAM" id="SSF53597">
    <property type="entry name" value="Dihydrofolate reductase-like"/>
    <property type="match status" value="1"/>
</dbReference>
<evidence type="ECO:0000256" key="1">
    <source>
        <dbReference type="ARBA" id="ARBA00003555"/>
    </source>
</evidence>
<dbReference type="Pfam" id="PF01872">
    <property type="entry name" value="RibD_C"/>
    <property type="match status" value="1"/>
</dbReference>
<comment type="function">
    <text evidence="1">Catalyzes an early step in riboflavin biosynthesis, the NADPH-dependent reduction of the ribose side chain of 2,5-diamino-6-ribosylamino-4(3H)-pyrimidinone 5'-phosphate, yielding 2,5-diamino-6-ribitylamino-4(3H)-pyrimidinone 5'-phosphate.</text>
</comment>
<comment type="catalytic activity">
    <reaction evidence="12">
        <text>2,5-diamino-6-(1-D-ribitylamino)pyrimidin-4(3H)-one 5'-phosphate + NADP(+) = 2,5-diamino-6-(1-D-ribosylamino)pyrimidin-4(3H)-one 5'-phosphate + NADPH + H(+)</text>
        <dbReference type="Rhea" id="RHEA:27278"/>
        <dbReference type="ChEBI" id="CHEBI:15378"/>
        <dbReference type="ChEBI" id="CHEBI:57783"/>
        <dbReference type="ChEBI" id="CHEBI:58349"/>
        <dbReference type="ChEBI" id="CHEBI:58890"/>
        <dbReference type="ChEBI" id="CHEBI:59545"/>
        <dbReference type="EC" id="1.1.1.302"/>
    </reaction>
</comment>
<evidence type="ECO:0000256" key="11">
    <source>
        <dbReference type="ARBA" id="ARBA00047550"/>
    </source>
</evidence>
<dbReference type="EMBL" id="AMKT01000010">
    <property type="protein sequence ID" value="OXG29005.1"/>
    <property type="molecule type" value="Genomic_DNA"/>
</dbReference>
<dbReference type="AlphaFoldDB" id="A0A854QLQ3"/>
<keyword evidence="8" id="KW-0560">Oxidoreductase</keyword>
<evidence type="ECO:0000256" key="9">
    <source>
        <dbReference type="ARBA" id="ARBA00030073"/>
    </source>
</evidence>
<evidence type="ECO:0000259" key="13">
    <source>
        <dbReference type="Pfam" id="PF01872"/>
    </source>
</evidence>
<evidence type="ECO:0000256" key="4">
    <source>
        <dbReference type="ARBA" id="ARBA00012851"/>
    </source>
</evidence>
<organism evidence="14 15">
    <name type="scientific">Cryptococcus neoformans Tu259-1</name>
    <dbReference type="NCBI Taxonomy" id="1230072"/>
    <lineage>
        <taxon>Eukaryota</taxon>
        <taxon>Fungi</taxon>
        <taxon>Dikarya</taxon>
        <taxon>Basidiomycota</taxon>
        <taxon>Agaricomycotina</taxon>
        <taxon>Tremellomycetes</taxon>
        <taxon>Tremellales</taxon>
        <taxon>Cryptococcaceae</taxon>
        <taxon>Cryptococcus</taxon>
        <taxon>Cryptococcus neoformans species complex</taxon>
    </lineage>
</organism>
<comment type="catalytic activity">
    <reaction evidence="11">
        <text>2,5-diamino-6-(1-D-ribitylamino)pyrimidin-4(3H)-one 5'-phosphate + NAD(+) = 2,5-diamino-6-(1-D-ribosylamino)pyrimidin-4(3H)-one 5'-phosphate + NADH + H(+)</text>
        <dbReference type="Rhea" id="RHEA:27274"/>
        <dbReference type="ChEBI" id="CHEBI:15378"/>
        <dbReference type="ChEBI" id="CHEBI:57540"/>
        <dbReference type="ChEBI" id="CHEBI:57945"/>
        <dbReference type="ChEBI" id="CHEBI:58890"/>
        <dbReference type="ChEBI" id="CHEBI:59545"/>
        <dbReference type="EC" id="1.1.1.302"/>
    </reaction>
</comment>
<evidence type="ECO:0000256" key="7">
    <source>
        <dbReference type="ARBA" id="ARBA00022857"/>
    </source>
</evidence>
<evidence type="ECO:0000256" key="6">
    <source>
        <dbReference type="ARBA" id="ARBA00022619"/>
    </source>
</evidence>
<dbReference type="InterPro" id="IPR024072">
    <property type="entry name" value="DHFR-like_dom_sf"/>
</dbReference>
<dbReference type="GO" id="GO:0009231">
    <property type="term" value="P:riboflavin biosynthetic process"/>
    <property type="evidence" value="ECO:0007669"/>
    <property type="project" value="UniProtKB-KW"/>
</dbReference>
<gene>
    <name evidence="14" type="ORF">C361_00659</name>
</gene>
<dbReference type="PANTHER" id="PTHR38011">
    <property type="entry name" value="DIHYDROFOLATE REDUCTASE FAMILY PROTEIN (AFU_ORTHOLOGUE AFUA_8G06820)"/>
    <property type="match status" value="1"/>
</dbReference>
<dbReference type="InterPro" id="IPR002734">
    <property type="entry name" value="RibDG_C"/>
</dbReference>
<evidence type="ECO:0000256" key="2">
    <source>
        <dbReference type="ARBA" id="ARBA00005104"/>
    </source>
</evidence>
<comment type="pathway">
    <text evidence="2">Cofactor biosynthesis; riboflavin biosynthesis.</text>
</comment>
<dbReference type="Gene3D" id="3.40.430.10">
    <property type="entry name" value="Dihydrofolate Reductase, subunit A"/>
    <property type="match status" value="1"/>
</dbReference>
<comment type="caution">
    <text evidence="14">The sequence shown here is derived from an EMBL/GenBank/DDBJ whole genome shotgun (WGS) entry which is preliminary data.</text>
</comment>
<feature type="domain" description="Bacterial bifunctional deaminase-reductase C-terminal" evidence="13">
    <location>
        <begin position="21"/>
        <end position="246"/>
    </location>
</feature>
<dbReference type="GO" id="GO:0008703">
    <property type="term" value="F:5-amino-6-(5-phosphoribosylamino)uracil reductase activity"/>
    <property type="evidence" value="ECO:0007669"/>
    <property type="project" value="InterPro"/>
</dbReference>
<proteinExistence type="inferred from homology"/>
<dbReference type="EC" id="1.1.1.302" evidence="4"/>
<comment type="similarity">
    <text evidence="3">Belongs to the HTP reductase family.</text>
</comment>
<accession>A0A854QLQ3</accession>
<dbReference type="PANTHER" id="PTHR38011:SF7">
    <property type="entry name" value="2,5-DIAMINO-6-RIBOSYLAMINO-4(3H)-PYRIMIDINONE 5'-PHOSPHATE REDUCTASE"/>
    <property type="match status" value="1"/>
</dbReference>
<keyword evidence="7" id="KW-0521">NADP</keyword>
<sequence>MAPPSFVQEHVPSHAALLARPHVTLTWAQSLDSKIAGLGGKRVVLSGPESMLMTHHLRAIHDAILVGVHTLLLDDPRLQTNLLPPSHASPPPQPLILDPSLRFPLTSRILNEWNTKPALRGRTLKQPWILCGSNVSSDRINEVQQAGARVVPVPLDSNGRIPPSSLPSILTSLGLRSVMIEGGSRVLSSFLHTLKRDDGSKLVDSVVVTVAPMFIGEGVGVVPEGEDKGLPRLQTVHTETMGKDTVMICTVQVE</sequence>
<evidence type="ECO:0000256" key="3">
    <source>
        <dbReference type="ARBA" id="ARBA00009723"/>
    </source>
</evidence>